<dbReference type="KEGG" id="ehx:EMIHUDRAFT_44519"/>
<dbReference type="InterPro" id="IPR038718">
    <property type="entry name" value="SNF2-like_sf"/>
</dbReference>
<evidence type="ECO:0000259" key="3">
    <source>
        <dbReference type="PROSITE" id="PS51192"/>
    </source>
</evidence>
<keyword evidence="5" id="KW-1185">Reference proteome</keyword>
<dbReference type="HOGENOM" id="CLU_000315_17_12_1"/>
<keyword evidence="2" id="KW-0539">Nucleus</keyword>
<dbReference type="GO" id="GO:0042393">
    <property type="term" value="F:histone binding"/>
    <property type="evidence" value="ECO:0007669"/>
    <property type="project" value="TreeGrafter"/>
</dbReference>
<dbReference type="InterPro" id="IPR000330">
    <property type="entry name" value="SNF2_N"/>
</dbReference>
<dbReference type="GO" id="GO:0005634">
    <property type="term" value="C:nucleus"/>
    <property type="evidence" value="ECO:0007669"/>
    <property type="project" value="UniProtKB-SubCell"/>
</dbReference>
<dbReference type="InterPro" id="IPR027417">
    <property type="entry name" value="P-loop_NTPase"/>
</dbReference>
<dbReference type="SMART" id="SM00487">
    <property type="entry name" value="DEXDc"/>
    <property type="match status" value="1"/>
</dbReference>
<dbReference type="Pfam" id="PF00176">
    <property type="entry name" value="SNF2-rel_dom"/>
    <property type="match status" value="1"/>
</dbReference>
<dbReference type="GO" id="GO:0005524">
    <property type="term" value="F:ATP binding"/>
    <property type="evidence" value="ECO:0007669"/>
    <property type="project" value="InterPro"/>
</dbReference>
<dbReference type="Proteomes" id="UP000013827">
    <property type="component" value="Unassembled WGS sequence"/>
</dbReference>
<evidence type="ECO:0000313" key="4">
    <source>
        <dbReference type="EnsemblProtists" id="EOD23118"/>
    </source>
</evidence>
<dbReference type="GO" id="GO:0000785">
    <property type="term" value="C:chromatin"/>
    <property type="evidence" value="ECO:0007669"/>
    <property type="project" value="TreeGrafter"/>
</dbReference>
<comment type="subcellular location">
    <subcellularLocation>
        <location evidence="1">Nucleus</location>
    </subcellularLocation>
</comment>
<proteinExistence type="predicted"/>
<dbReference type="RefSeq" id="XP_005775547.1">
    <property type="nucleotide sequence ID" value="XM_005775490.1"/>
</dbReference>
<dbReference type="PANTHER" id="PTHR45623">
    <property type="entry name" value="CHROMODOMAIN-HELICASE-DNA-BINDING PROTEIN 3-RELATED-RELATED"/>
    <property type="match status" value="1"/>
</dbReference>
<feature type="domain" description="Helicase ATP-binding" evidence="3">
    <location>
        <begin position="1"/>
        <end position="152"/>
    </location>
</feature>
<dbReference type="InterPro" id="IPR014001">
    <property type="entry name" value="Helicase_ATP-bd"/>
</dbReference>
<dbReference type="GO" id="GO:0140658">
    <property type="term" value="F:ATP-dependent chromatin remodeler activity"/>
    <property type="evidence" value="ECO:0007669"/>
    <property type="project" value="TreeGrafter"/>
</dbReference>
<dbReference type="STRING" id="2903.R1CJQ0"/>
<dbReference type="PANTHER" id="PTHR45623:SF11">
    <property type="entry name" value="KISMET, ISOFORM C"/>
    <property type="match status" value="1"/>
</dbReference>
<dbReference type="EnsemblProtists" id="EOD23118">
    <property type="protein sequence ID" value="EOD23118"/>
    <property type="gene ID" value="EMIHUDRAFT_44519"/>
</dbReference>
<protein>
    <recommendedName>
        <fullName evidence="3">Helicase ATP-binding domain-containing protein</fullName>
    </recommendedName>
</protein>
<dbReference type="AlphaFoldDB" id="A0A0D3JHY3"/>
<dbReference type="GO" id="GO:0016887">
    <property type="term" value="F:ATP hydrolysis activity"/>
    <property type="evidence" value="ECO:0007669"/>
    <property type="project" value="TreeGrafter"/>
</dbReference>
<dbReference type="Gene3D" id="3.40.50.10810">
    <property type="entry name" value="Tandem AAA-ATPase domain"/>
    <property type="match status" value="1"/>
</dbReference>
<accession>A0A0D3JHY3</accession>
<dbReference type="OMA" id="HENAFRR"/>
<name>A0A0D3JHY3_EMIH1</name>
<reference evidence="5" key="1">
    <citation type="journal article" date="2013" name="Nature">
        <title>Pan genome of the phytoplankton Emiliania underpins its global distribution.</title>
        <authorList>
            <person name="Read B.A."/>
            <person name="Kegel J."/>
            <person name="Klute M.J."/>
            <person name="Kuo A."/>
            <person name="Lefebvre S.C."/>
            <person name="Maumus F."/>
            <person name="Mayer C."/>
            <person name="Miller J."/>
            <person name="Monier A."/>
            <person name="Salamov A."/>
            <person name="Young J."/>
            <person name="Aguilar M."/>
            <person name="Claverie J.M."/>
            <person name="Frickenhaus S."/>
            <person name="Gonzalez K."/>
            <person name="Herman E.K."/>
            <person name="Lin Y.C."/>
            <person name="Napier J."/>
            <person name="Ogata H."/>
            <person name="Sarno A.F."/>
            <person name="Shmutz J."/>
            <person name="Schroeder D."/>
            <person name="de Vargas C."/>
            <person name="Verret F."/>
            <person name="von Dassow P."/>
            <person name="Valentin K."/>
            <person name="Van de Peer Y."/>
            <person name="Wheeler G."/>
            <person name="Dacks J.B."/>
            <person name="Delwiche C.F."/>
            <person name="Dyhrman S.T."/>
            <person name="Glockner G."/>
            <person name="John U."/>
            <person name="Richards T."/>
            <person name="Worden A.Z."/>
            <person name="Zhang X."/>
            <person name="Grigoriev I.V."/>
            <person name="Allen A.E."/>
            <person name="Bidle K."/>
            <person name="Borodovsky M."/>
            <person name="Bowler C."/>
            <person name="Brownlee C."/>
            <person name="Cock J.M."/>
            <person name="Elias M."/>
            <person name="Gladyshev V.N."/>
            <person name="Groth M."/>
            <person name="Guda C."/>
            <person name="Hadaegh A."/>
            <person name="Iglesias-Rodriguez M.D."/>
            <person name="Jenkins J."/>
            <person name="Jones B.M."/>
            <person name="Lawson T."/>
            <person name="Leese F."/>
            <person name="Lindquist E."/>
            <person name="Lobanov A."/>
            <person name="Lomsadze A."/>
            <person name="Malik S.B."/>
            <person name="Marsh M.E."/>
            <person name="Mackinder L."/>
            <person name="Mock T."/>
            <person name="Mueller-Roeber B."/>
            <person name="Pagarete A."/>
            <person name="Parker M."/>
            <person name="Probert I."/>
            <person name="Quesneville H."/>
            <person name="Raines C."/>
            <person name="Rensing S.A."/>
            <person name="Riano-Pachon D.M."/>
            <person name="Richier S."/>
            <person name="Rokitta S."/>
            <person name="Shiraiwa Y."/>
            <person name="Soanes D.M."/>
            <person name="van der Giezen M."/>
            <person name="Wahlund T.M."/>
            <person name="Williams B."/>
            <person name="Wilson W."/>
            <person name="Wolfe G."/>
            <person name="Wurch L.L."/>
        </authorList>
    </citation>
    <scope>NUCLEOTIDE SEQUENCE</scope>
</reference>
<dbReference type="GO" id="GO:0003682">
    <property type="term" value="F:chromatin binding"/>
    <property type="evidence" value="ECO:0007669"/>
    <property type="project" value="TreeGrafter"/>
</dbReference>
<reference evidence="4" key="2">
    <citation type="submission" date="2024-10" db="UniProtKB">
        <authorList>
            <consortium name="EnsemblProtists"/>
        </authorList>
    </citation>
    <scope>IDENTIFICATION</scope>
</reference>
<organism evidence="4 5">
    <name type="scientific">Emiliania huxleyi (strain CCMP1516)</name>
    <dbReference type="NCBI Taxonomy" id="280463"/>
    <lineage>
        <taxon>Eukaryota</taxon>
        <taxon>Haptista</taxon>
        <taxon>Haptophyta</taxon>
        <taxon>Prymnesiophyceae</taxon>
        <taxon>Isochrysidales</taxon>
        <taxon>Noelaerhabdaceae</taxon>
        <taxon>Emiliania</taxon>
    </lineage>
</organism>
<dbReference type="SUPFAM" id="SSF52540">
    <property type="entry name" value="P-loop containing nucleoside triphosphate hydrolases"/>
    <property type="match status" value="2"/>
</dbReference>
<evidence type="ECO:0000256" key="1">
    <source>
        <dbReference type="ARBA" id="ARBA00004123"/>
    </source>
</evidence>
<dbReference type="eggNOG" id="KOG0384">
    <property type="taxonomic scope" value="Eukaryota"/>
</dbReference>
<dbReference type="PaxDb" id="2903-EOD23118"/>
<dbReference type="GeneID" id="17268665"/>
<sequence>NVILGDEMGLGKTAQTVALIQTLRTIEKLNGPFLIVVPLSTITHWEREAAAWTDAYTVLFHGSADSRRAPRGQVKYRFHIVITTYETVVQDPEPLSRVRWTYLIAHRLKNRHSKVIEAMRELRARRRLVLTGTPLQNHISELWSILHFLDASKFDDLDDFLERYGALSAGNGTVGQVNRLNKLLRPHLLRREKADVEKSLLALQETLLFVEITNLQKLCYRACLEQNRELLLRGVGSQGGGHVTFNNVSMMLRHCCNHPWLIREIEE</sequence>
<dbReference type="PROSITE" id="PS51192">
    <property type="entry name" value="HELICASE_ATP_BIND_1"/>
    <property type="match status" value="1"/>
</dbReference>
<dbReference type="GO" id="GO:0003677">
    <property type="term" value="F:DNA binding"/>
    <property type="evidence" value="ECO:0007669"/>
    <property type="project" value="TreeGrafter"/>
</dbReference>
<evidence type="ECO:0000313" key="5">
    <source>
        <dbReference type="Proteomes" id="UP000013827"/>
    </source>
</evidence>
<evidence type="ECO:0000256" key="2">
    <source>
        <dbReference type="ARBA" id="ARBA00023242"/>
    </source>
</evidence>
<dbReference type="Gene3D" id="3.40.50.300">
    <property type="entry name" value="P-loop containing nucleotide triphosphate hydrolases"/>
    <property type="match status" value="1"/>
</dbReference>